<feature type="transmembrane region" description="Helical" evidence="6">
    <location>
        <begin position="179"/>
        <end position="195"/>
    </location>
</feature>
<feature type="transmembrane region" description="Helical" evidence="6">
    <location>
        <begin position="112"/>
        <end position="133"/>
    </location>
</feature>
<accession>A0A0F7SVE4</accession>
<dbReference type="InterPro" id="IPR011701">
    <property type="entry name" value="MFS"/>
</dbReference>
<protein>
    <submittedName>
        <fullName evidence="8">Mfs general substrate transporter</fullName>
    </submittedName>
</protein>
<dbReference type="CDD" id="cd17316">
    <property type="entry name" value="MFS_SV2_like"/>
    <property type="match status" value="1"/>
</dbReference>
<comment type="subcellular location">
    <subcellularLocation>
        <location evidence="1">Membrane</location>
        <topology evidence="1">Multi-pass membrane protein</topology>
    </subcellularLocation>
</comment>
<dbReference type="SUPFAM" id="SSF103473">
    <property type="entry name" value="MFS general substrate transporter"/>
    <property type="match status" value="1"/>
</dbReference>
<feature type="transmembrane region" description="Helical" evidence="6">
    <location>
        <begin position="535"/>
        <end position="552"/>
    </location>
</feature>
<organism evidence="8">
    <name type="scientific">Phaffia rhodozyma</name>
    <name type="common">Yeast</name>
    <name type="synonym">Xanthophyllomyces dendrorhous</name>
    <dbReference type="NCBI Taxonomy" id="264483"/>
    <lineage>
        <taxon>Eukaryota</taxon>
        <taxon>Fungi</taxon>
        <taxon>Dikarya</taxon>
        <taxon>Basidiomycota</taxon>
        <taxon>Agaricomycotina</taxon>
        <taxon>Tremellomycetes</taxon>
        <taxon>Cystofilobasidiales</taxon>
        <taxon>Mrakiaceae</taxon>
        <taxon>Phaffia</taxon>
    </lineage>
</organism>
<dbReference type="InterPro" id="IPR036259">
    <property type="entry name" value="MFS_trans_sf"/>
</dbReference>
<dbReference type="Gene3D" id="1.20.1250.20">
    <property type="entry name" value="MFS general substrate transporter like domains"/>
    <property type="match status" value="1"/>
</dbReference>
<dbReference type="GO" id="GO:0016020">
    <property type="term" value="C:membrane"/>
    <property type="evidence" value="ECO:0007669"/>
    <property type="project" value="UniProtKB-SubCell"/>
</dbReference>
<dbReference type="EMBL" id="LN483332">
    <property type="protein sequence ID" value="CED85516.1"/>
    <property type="molecule type" value="Genomic_DNA"/>
</dbReference>
<keyword evidence="2" id="KW-0813">Transport</keyword>
<dbReference type="Pfam" id="PF07690">
    <property type="entry name" value="MFS_1"/>
    <property type="match status" value="1"/>
</dbReference>
<evidence type="ECO:0000259" key="7">
    <source>
        <dbReference type="PROSITE" id="PS50850"/>
    </source>
</evidence>
<feature type="transmembrane region" description="Helical" evidence="6">
    <location>
        <begin position="443"/>
        <end position="461"/>
    </location>
</feature>
<reference evidence="8" key="1">
    <citation type="submission" date="2014-08" db="EMBL/GenBank/DDBJ databases">
        <authorList>
            <person name="Sharma Rahul"/>
            <person name="Thines Marco"/>
        </authorList>
    </citation>
    <scope>NUCLEOTIDE SEQUENCE</scope>
</reference>
<feature type="transmembrane region" description="Helical" evidence="6">
    <location>
        <begin position="558"/>
        <end position="579"/>
    </location>
</feature>
<feature type="transmembrane region" description="Helical" evidence="6">
    <location>
        <begin position="153"/>
        <end position="172"/>
    </location>
</feature>
<keyword evidence="3 6" id="KW-0812">Transmembrane</keyword>
<dbReference type="PANTHER" id="PTHR23511:SF3">
    <property type="entry name" value="MAJOR FACILITATOR SUPERFAMILY (MFS) PROFILE DOMAIN-CONTAINING PROTEIN"/>
    <property type="match status" value="1"/>
</dbReference>
<proteinExistence type="predicted"/>
<evidence type="ECO:0000256" key="3">
    <source>
        <dbReference type="ARBA" id="ARBA00022692"/>
    </source>
</evidence>
<dbReference type="PROSITE" id="PS50850">
    <property type="entry name" value="MFS"/>
    <property type="match status" value="1"/>
</dbReference>
<name>A0A0F7SVE4_PHARH</name>
<sequence length="587" mass="63758">MSASYSLPVTDSLAHDRNFTSTTHSSVPTEEQRLIKLSSATDDKNILVDGRDQLETGSDPELLRMLQVSDDELVGDLTYEQLSLYEKKSVLINRELDKMNTFGSAGLGRYQWCIFLLCGFGYFLDLAWAQAFGLISGAIQQELGIADSKIGDIFVAFSAGLTVGAFFWGIAADVIGRKWCFNITCAISSVAGLLFAAPSNFGALCFLISVVGLGVGGNIPLDSAIVLEFLPTNRRFLLAVLSTFQPIGVVVSCGVAYGLVPKYSCDTSLPSCQGGETPCCTKSSNMGWRYFTITLGVITFLIFVARFVLFDFQESPKFLLSKGRDEEALRVLYNIAEFNKAPVPDLTLEDFHALDKAAGVQNIETHDNTQTGVKTILLKGLNNFSHLKGFFSSKRMIWLTVSLWIAYMSLFFSFSIAGGYLPLILRQKGIDTSTSISVTYRNYIIVYLPGTIATILAGVLMEIKWLGRKWAMALGAGLMGASLFLFSAVSSVAGFVGFNLMEYFFQSLYCALLYAFTPEAFPAPYRGTASGIASTLGRLASTVAPFAAGSIFNPRSNGVLYMAGGAAFVSMLSVATLPFETRGKHSF</sequence>
<evidence type="ECO:0000313" key="8">
    <source>
        <dbReference type="EMBL" id="CED85516.1"/>
    </source>
</evidence>
<evidence type="ECO:0000256" key="5">
    <source>
        <dbReference type="ARBA" id="ARBA00023136"/>
    </source>
</evidence>
<feature type="transmembrane region" description="Helical" evidence="6">
    <location>
        <begin position="236"/>
        <end position="260"/>
    </location>
</feature>
<evidence type="ECO:0000256" key="2">
    <source>
        <dbReference type="ARBA" id="ARBA00022448"/>
    </source>
</evidence>
<dbReference type="GO" id="GO:0022857">
    <property type="term" value="F:transmembrane transporter activity"/>
    <property type="evidence" value="ECO:0007669"/>
    <property type="project" value="InterPro"/>
</dbReference>
<keyword evidence="5 6" id="KW-0472">Membrane</keyword>
<dbReference type="AlphaFoldDB" id="A0A0F7SVE4"/>
<keyword evidence="4 6" id="KW-1133">Transmembrane helix</keyword>
<feature type="transmembrane region" description="Helical" evidence="6">
    <location>
        <begin position="201"/>
        <end position="224"/>
    </location>
</feature>
<feature type="transmembrane region" description="Helical" evidence="6">
    <location>
        <begin position="397"/>
        <end position="423"/>
    </location>
</feature>
<evidence type="ECO:0000256" key="4">
    <source>
        <dbReference type="ARBA" id="ARBA00022989"/>
    </source>
</evidence>
<feature type="transmembrane region" description="Helical" evidence="6">
    <location>
        <begin position="290"/>
        <end position="309"/>
    </location>
</feature>
<feature type="domain" description="Major facilitator superfamily (MFS) profile" evidence="7">
    <location>
        <begin position="114"/>
        <end position="582"/>
    </location>
</feature>
<evidence type="ECO:0000256" key="1">
    <source>
        <dbReference type="ARBA" id="ARBA00004141"/>
    </source>
</evidence>
<dbReference type="PANTHER" id="PTHR23511">
    <property type="entry name" value="SYNAPTIC VESICLE GLYCOPROTEIN 2"/>
    <property type="match status" value="1"/>
</dbReference>
<feature type="transmembrane region" description="Helical" evidence="6">
    <location>
        <begin position="473"/>
        <end position="497"/>
    </location>
</feature>
<evidence type="ECO:0000256" key="6">
    <source>
        <dbReference type="SAM" id="Phobius"/>
    </source>
</evidence>
<dbReference type="InterPro" id="IPR020846">
    <property type="entry name" value="MFS_dom"/>
</dbReference>